<sequence length="81" mass="9814">MKWIETTKTKVETILKKLEKAWGKITWHIERTKYKLFGLPITEIRASVLINCHWKRALVGYCDPDEETARIIEFLREYYRL</sequence>
<dbReference type="HOGENOM" id="CLU_2565889_0_0_2"/>
<name>H6QCX1_PYROT</name>
<protein>
    <submittedName>
        <fullName evidence="1">Uncharacterized protein</fullName>
    </submittedName>
</protein>
<gene>
    <name evidence="1" type="ordered locus">Pogu_2143</name>
</gene>
<dbReference type="KEGG" id="pog:Pogu_2143"/>
<dbReference type="AlphaFoldDB" id="H6QCX1"/>
<reference evidence="1 2" key="1">
    <citation type="journal article" date="2012" name="Stand. Genomic Sci.">
        <title>Complete genome sequence of Pyrobaculum oguniense.</title>
        <authorList>
            <person name="Bernick D.L."/>
            <person name="Karplus K."/>
            <person name="Lui L.M."/>
            <person name="Coker J.K."/>
            <person name="Murphy J.N."/>
            <person name="Chan P.P."/>
            <person name="Cozen A.E."/>
            <person name="Lowe T.M."/>
        </authorList>
    </citation>
    <scope>NUCLEOTIDE SEQUENCE [LARGE SCALE GENOMIC DNA]</scope>
    <source>
        <strain evidence="1 2">TE7</strain>
    </source>
</reference>
<accession>H6QCX1</accession>
<keyword evidence="2" id="KW-1185">Reference proteome</keyword>
<organism evidence="1 2">
    <name type="scientific">Pyrobaculum oguniense (strain DSM 13380 / JCM 10595 / TE7)</name>
    <dbReference type="NCBI Taxonomy" id="698757"/>
    <lineage>
        <taxon>Archaea</taxon>
        <taxon>Thermoproteota</taxon>
        <taxon>Thermoprotei</taxon>
        <taxon>Thermoproteales</taxon>
        <taxon>Thermoproteaceae</taxon>
        <taxon>Pyrobaculum</taxon>
    </lineage>
</organism>
<dbReference type="EMBL" id="CP003316">
    <property type="protein sequence ID" value="AFA40170.1"/>
    <property type="molecule type" value="Genomic_DNA"/>
</dbReference>
<dbReference type="Proteomes" id="UP000009062">
    <property type="component" value="Chromosome"/>
</dbReference>
<evidence type="ECO:0000313" key="1">
    <source>
        <dbReference type="EMBL" id="AFA40170.1"/>
    </source>
</evidence>
<evidence type="ECO:0000313" key="2">
    <source>
        <dbReference type="Proteomes" id="UP000009062"/>
    </source>
</evidence>
<proteinExistence type="predicted"/>